<evidence type="ECO:0000313" key="1">
    <source>
        <dbReference type="EMBL" id="QHT91052.1"/>
    </source>
</evidence>
<protein>
    <submittedName>
        <fullName evidence="1">Uncharacterized protein</fullName>
    </submittedName>
</protein>
<organism evidence="1">
    <name type="scientific">viral metagenome</name>
    <dbReference type="NCBI Taxonomy" id="1070528"/>
    <lineage>
        <taxon>unclassified sequences</taxon>
        <taxon>metagenomes</taxon>
        <taxon>organismal metagenomes</taxon>
    </lineage>
</organism>
<sequence>MSFIGTTQYLPLVKFHHYQGSHGKFKRVEISGKLVNVPFDENFPDKWIVDERLYYDDDIERDRITGPITCGYCRKAIFKGVILGYCTKCAEIHELERGNGLFGYLTDKGIPYEAEKRITSNLFGTQITNYSKEKSMWNTYMKDVDISCVGDKDLNVKYKNGYYSDTKEEKIKGYYFTLEHYYQEKELEKLYEEE</sequence>
<dbReference type="AlphaFoldDB" id="A0A6C0IDW5"/>
<accession>A0A6C0IDW5</accession>
<name>A0A6C0IDW5_9ZZZZ</name>
<dbReference type="EMBL" id="MN740162">
    <property type="protein sequence ID" value="QHT91052.1"/>
    <property type="molecule type" value="Genomic_DNA"/>
</dbReference>
<reference evidence="1" key="1">
    <citation type="journal article" date="2020" name="Nature">
        <title>Giant virus diversity and host interactions through global metagenomics.</title>
        <authorList>
            <person name="Schulz F."/>
            <person name="Roux S."/>
            <person name="Paez-Espino D."/>
            <person name="Jungbluth S."/>
            <person name="Walsh D.A."/>
            <person name="Denef V.J."/>
            <person name="McMahon K.D."/>
            <person name="Konstantinidis K.T."/>
            <person name="Eloe-Fadrosh E.A."/>
            <person name="Kyrpides N.C."/>
            <person name="Woyke T."/>
        </authorList>
    </citation>
    <scope>NUCLEOTIDE SEQUENCE</scope>
    <source>
        <strain evidence="1">GVMAG-M-3300023184-72</strain>
    </source>
</reference>
<proteinExistence type="predicted"/>